<feature type="region of interest" description="Disordered" evidence="1">
    <location>
        <begin position="58"/>
        <end position="77"/>
    </location>
</feature>
<dbReference type="EMBL" id="BAABUJ010000005">
    <property type="protein sequence ID" value="GAA5795996.1"/>
    <property type="molecule type" value="Genomic_DNA"/>
</dbReference>
<dbReference type="InterPro" id="IPR040349">
    <property type="entry name" value="Csm1/Pcs1"/>
</dbReference>
<comment type="caution">
    <text evidence="3">The sequence shown here is derived from an EMBL/GenBank/DDBJ whole genome shotgun (WGS) entry which is preliminary data.</text>
</comment>
<proteinExistence type="predicted"/>
<evidence type="ECO:0000259" key="2">
    <source>
        <dbReference type="Pfam" id="PF12539"/>
    </source>
</evidence>
<accession>A0ABP9XMJ2</accession>
<gene>
    <name evidence="3" type="ORF">HPULCUR_001361</name>
</gene>
<dbReference type="InterPro" id="IPR038608">
    <property type="entry name" value="Csm1/Pcs1_C_sf"/>
</dbReference>
<sequence>MSGHIFNLTGDKPKTTFNSQSVHSTDYGSQAGPSRTTSKQPVKSTFESSYAAKKKIGLNQDASTSRPPIIEDLTYGDHDTMTSAEITSKRMKYDDQDENSTQKPKYVSDFLKQVITRLSYQKESRDDGYNKFNSYNDASLGYESSRPVHANSKLDTEIYEYQQTILSLQEKIRGNEVQFDEFKMELQRQYKKKDDQRQEDFLIMRKTYEDVISRVTKNDSPAGLFEGKGKSIESNFQDNVNKLMSYLTSVTVINQTESDVGILYDCLITSKSSSRSLKFMLNIPNDDKKLVDYTPIIDQLDEDGYAVIPDFLRESIVFAKQALPVFFWRLSSSIQGGPTN</sequence>
<organism evidence="3 4">
    <name type="scientific">Helicostylum pulchrum</name>
    <dbReference type="NCBI Taxonomy" id="562976"/>
    <lineage>
        <taxon>Eukaryota</taxon>
        <taxon>Fungi</taxon>
        <taxon>Fungi incertae sedis</taxon>
        <taxon>Mucoromycota</taxon>
        <taxon>Mucoromycotina</taxon>
        <taxon>Mucoromycetes</taxon>
        <taxon>Mucorales</taxon>
        <taxon>Mucorineae</taxon>
        <taxon>Mucoraceae</taxon>
        <taxon>Helicostylum</taxon>
    </lineage>
</organism>
<dbReference type="CDD" id="cd23787">
    <property type="entry name" value="RWD_CSM1"/>
    <property type="match status" value="1"/>
</dbReference>
<dbReference type="Gene3D" id="3.90.1150.80">
    <property type="match status" value="1"/>
</dbReference>
<reference evidence="3 4" key="1">
    <citation type="submission" date="2024-04" db="EMBL/GenBank/DDBJ databases">
        <title>genome sequences of Mucor flavus KT1a and Helicostylum pulchrum KT1b strains isolation_sourced from the surface of a dry-aged beef.</title>
        <authorList>
            <person name="Toyotome T."/>
            <person name="Hosono M."/>
            <person name="Torimaru M."/>
            <person name="Fukuda K."/>
            <person name="Mikami N."/>
        </authorList>
    </citation>
    <scope>NUCLEOTIDE SEQUENCE [LARGE SCALE GENOMIC DNA]</scope>
    <source>
        <strain evidence="3 4">KT1b</strain>
    </source>
</reference>
<evidence type="ECO:0000313" key="3">
    <source>
        <dbReference type="EMBL" id="GAA5795996.1"/>
    </source>
</evidence>
<dbReference type="PANTHER" id="PTHR28006:SF1">
    <property type="entry name" value="MONOPOLIN COMPLEX SUBUNIT CSM1"/>
    <property type="match status" value="1"/>
</dbReference>
<evidence type="ECO:0000313" key="4">
    <source>
        <dbReference type="Proteomes" id="UP001476247"/>
    </source>
</evidence>
<evidence type="ECO:0000256" key="1">
    <source>
        <dbReference type="SAM" id="MobiDB-lite"/>
    </source>
</evidence>
<feature type="domain" description="Monopolin complex subunit Csm1/Pcs1 C-terminal" evidence="2">
    <location>
        <begin position="241"/>
        <end position="320"/>
    </location>
</feature>
<feature type="compositionally biased region" description="Polar residues" evidence="1">
    <location>
        <begin position="15"/>
        <end position="45"/>
    </location>
</feature>
<keyword evidence="4" id="KW-1185">Reference proteome</keyword>
<dbReference type="Pfam" id="PF12539">
    <property type="entry name" value="Csm1"/>
    <property type="match status" value="1"/>
</dbReference>
<name>A0ABP9XMJ2_9FUNG</name>
<feature type="region of interest" description="Disordered" evidence="1">
    <location>
        <begin position="1"/>
        <end position="45"/>
    </location>
</feature>
<dbReference type="Proteomes" id="UP001476247">
    <property type="component" value="Unassembled WGS sequence"/>
</dbReference>
<protein>
    <recommendedName>
        <fullName evidence="2">Monopolin complex subunit Csm1/Pcs1 C-terminal domain-containing protein</fullName>
    </recommendedName>
</protein>
<dbReference type="InterPro" id="IPR020981">
    <property type="entry name" value="Csm1/Pcs1_C"/>
</dbReference>
<dbReference type="PANTHER" id="PTHR28006">
    <property type="entry name" value="MONOPOLIN COMPLEX SUBUNIT CSM1"/>
    <property type="match status" value="1"/>
</dbReference>